<dbReference type="Gene3D" id="1.10.150.200">
    <property type="entry name" value="Maltooligosyl trehalose synthase, domain 3"/>
    <property type="match status" value="1"/>
</dbReference>
<dbReference type="SMR" id="D0KPY5"/>
<dbReference type="SMART" id="SM00642">
    <property type="entry name" value="Aamy"/>
    <property type="match status" value="1"/>
</dbReference>
<dbReference type="GO" id="GO:0030980">
    <property type="term" value="P:alpha-glucan catabolic process"/>
    <property type="evidence" value="ECO:0007669"/>
    <property type="project" value="TreeGrafter"/>
</dbReference>
<gene>
    <name evidence="2" type="ordered locus">Ssol_2807</name>
</gene>
<dbReference type="CAZy" id="GH13">
    <property type="family name" value="Glycoside Hydrolase Family 13"/>
</dbReference>
<dbReference type="SUPFAM" id="SSF51445">
    <property type="entry name" value="(Trans)glycosidases"/>
    <property type="match status" value="1"/>
</dbReference>
<dbReference type="HOGENOM" id="CLU_005045_1_0_2"/>
<dbReference type="RefSeq" id="WP_009989783.1">
    <property type="nucleotide sequence ID" value="NZ_ACUK01000067.1"/>
</dbReference>
<dbReference type="AlphaFoldDB" id="D0KPY5"/>
<dbReference type="KEGG" id="sol:Ssol_2807"/>
<dbReference type="GeneID" id="1453601"/>
<dbReference type="PANTHER" id="PTHR10357">
    <property type="entry name" value="ALPHA-AMYLASE FAMILY MEMBER"/>
    <property type="match status" value="1"/>
</dbReference>
<dbReference type="InterPro" id="IPR012767">
    <property type="entry name" value="Trehalose_TreY"/>
</dbReference>
<dbReference type="GO" id="GO:0005992">
    <property type="term" value="P:trehalose biosynthetic process"/>
    <property type="evidence" value="ECO:0007669"/>
    <property type="project" value="TreeGrafter"/>
</dbReference>
<dbReference type="EMBL" id="CP001800">
    <property type="protein sequence ID" value="ACX92889.1"/>
    <property type="molecule type" value="Genomic_DNA"/>
</dbReference>
<proteinExistence type="predicted"/>
<evidence type="ECO:0000313" key="2">
    <source>
        <dbReference type="EMBL" id="ACX92889.1"/>
    </source>
</evidence>
<feature type="domain" description="Glycosyl hydrolase family 13 catalytic" evidence="1">
    <location>
        <begin position="15"/>
        <end position="407"/>
    </location>
</feature>
<dbReference type="Gene3D" id="3.30.1590.10">
    <property type="entry name" value="Maltooligosyl trehalose synthase, domain 2"/>
    <property type="match status" value="1"/>
</dbReference>
<dbReference type="FunFam" id="3.20.20.80:FF:000287">
    <property type="entry name" value="Maltooligosyl trehalose synthase"/>
    <property type="match status" value="1"/>
</dbReference>
<dbReference type="Gene3D" id="3.20.20.80">
    <property type="entry name" value="Glycosidases"/>
    <property type="match status" value="3"/>
</dbReference>
<evidence type="ECO:0000259" key="1">
    <source>
        <dbReference type="SMART" id="SM00642"/>
    </source>
</evidence>
<dbReference type="NCBIfam" id="NF011084">
    <property type="entry name" value="PRK14511.1-1"/>
    <property type="match status" value="1"/>
</dbReference>
<dbReference type="InterPro" id="IPR006047">
    <property type="entry name" value="GH13_cat_dom"/>
</dbReference>
<name>D0KPY5_SACS9</name>
<dbReference type="FunFam" id="3.20.20.80:FF:000342">
    <property type="entry name" value="Malto-oligosyltrehalose synthase"/>
    <property type="match status" value="1"/>
</dbReference>
<reference evidence="2" key="1">
    <citation type="submission" date="2009-10" db="EMBL/GenBank/DDBJ databases">
        <title>Complete sequence of Sulfolobus solfataricus 98/2.</title>
        <authorList>
            <consortium name="US DOE Joint Genome Institute"/>
            <person name="Lucas S."/>
            <person name="Copeland A."/>
            <person name="Lapidus A."/>
            <person name="Glavina del Rio T."/>
            <person name="Tice H."/>
            <person name="Bruce D."/>
            <person name="Goodwin L."/>
            <person name="Pitluck S."/>
            <person name="Munk A.C."/>
            <person name="Brettin T."/>
            <person name="Detter J.C."/>
            <person name="Han C."/>
            <person name="Tapia R."/>
            <person name="Larimer F."/>
            <person name="Land M."/>
            <person name="Hauser L."/>
            <person name="Kyrpides N."/>
            <person name="Ovchinnikova G."/>
            <person name="Mead D."/>
        </authorList>
    </citation>
    <scope>NUCLEOTIDE SEQUENCE [LARGE SCALE GENOMIC DNA]</scope>
    <source>
        <strain evidence="2">98/2</strain>
    </source>
</reference>
<dbReference type="InterPro" id="IPR017853">
    <property type="entry name" value="GH"/>
</dbReference>
<organism evidence="2">
    <name type="scientific">Saccharolobus solfataricus (strain 98/2)</name>
    <name type="common">Sulfolobus solfataricus</name>
    <dbReference type="NCBI Taxonomy" id="555311"/>
    <lineage>
        <taxon>Archaea</taxon>
        <taxon>Thermoproteota</taxon>
        <taxon>Thermoprotei</taxon>
        <taxon>Sulfolobales</taxon>
        <taxon>Sulfolobaceae</taxon>
        <taxon>Saccharolobus</taxon>
    </lineage>
</organism>
<dbReference type="Pfam" id="PF00128">
    <property type="entry name" value="Alpha-amylase"/>
    <property type="match status" value="1"/>
</dbReference>
<dbReference type="GO" id="GO:0047470">
    <property type="term" value="F:(1,4)-alpha-D-glucan 1-alpha-D-glucosylmutase activity"/>
    <property type="evidence" value="ECO:0007669"/>
    <property type="project" value="TreeGrafter"/>
</dbReference>
<dbReference type="CDD" id="cd11336">
    <property type="entry name" value="AmyAc_MTSase"/>
    <property type="match status" value="1"/>
</dbReference>
<protein>
    <submittedName>
        <fullName evidence="2">Malto-oligosyltrehalose synthase</fullName>
    </submittedName>
</protein>
<accession>D0KPY5</accession>
<sequence length="732" mass="86609">MIIGTYRLQLNKKFTFYDVIENLDYFKELGVSHLYLSPILKARPGSAHGYDVVDHSEINEELGGKEGYFTLVKEAKSRGLGIIQDIVPNHMAIHHTNWRLMDLLKNWKNSKYYNYFDHYDDNKIILPILEDELDTVIDKGLIKVQKDKIEYRGFILPINDEGVEFLKKINCFDNSCLKKEDIKKLLLMQYYRLTYWKKDYPNYRRFFAVNDLIAVRVELDEVFRESHEIIGKLLVDGLRIDHIDGLYNPKEYLDKLRQLVGNDKIIYVEKILSINEKLRDDWKVDGTTGYDFLNYVNMLLVDGSGEEELTKFYENFIGRKINIDELIIQSKKLVANQLFKGDIERLSKLLNVNYDYLVDFLACMKKYRTYLPYEDINGIRECDKEGKLKDEKGIMRLQQYMPAIFAKGYEDTTLFIYNRLISLNEVGSDLRRFSLSIDDFHNFNQSRVNTISMNTLSTHDTKFSEDVRARISVLSEIPKEWEERVIYWHDLLRPNIDKNDEYRFYQTLVGSYEGFDNKERIKNHMIKVIREAKVHTTWENPNIEYENKVLDFIDEAFENSNFRNDFESFEKKIVYFGYMKSLVATTLKFLSPGVPDIYQGTEVWRFLLTDPDNRMPVDFKKLRELLNNLTEKNLELSDPRVKMLYVKKLLQLRREYSLNDYKPLPFGFQRGKVTVLFSPIVTREVKEKISIRQKSVDWIRNEEISSGVYNLSELIGEHRVVILTEKVGELPI</sequence>
<dbReference type="PANTHER" id="PTHR10357:SF216">
    <property type="entry name" value="MALTOOLIGOSYL TREHALOSE SYNTHASE-RELATED"/>
    <property type="match status" value="1"/>
</dbReference>